<evidence type="ECO:0000313" key="3">
    <source>
        <dbReference type="Proteomes" id="UP001203852"/>
    </source>
</evidence>
<reference evidence="2" key="1">
    <citation type="journal article" date="2022" name="bioRxiv">
        <title>Deciphering the potential niche of two novel black yeast fungi from a biological soil crust based on their genomes, phenotypes, and melanin regulation.</title>
        <authorList>
            <consortium name="DOE Joint Genome Institute"/>
            <person name="Carr E.C."/>
            <person name="Barton Q."/>
            <person name="Grambo S."/>
            <person name="Sullivan M."/>
            <person name="Renfro C.M."/>
            <person name="Kuo A."/>
            <person name="Pangilinan J."/>
            <person name="Lipzen A."/>
            <person name="Keymanesh K."/>
            <person name="Savage E."/>
            <person name="Barry K."/>
            <person name="Grigoriev I.V."/>
            <person name="Riekhof W.R."/>
            <person name="Harris S.S."/>
        </authorList>
    </citation>
    <scope>NUCLEOTIDE SEQUENCE</scope>
    <source>
        <strain evidence="2">JF 03-4F</strain>
    </source>
</reference>
<dbReference type="EMBL" id="MU404358">
    <property type="protein sequence ID" value="KAI1610201.1"/>
    <property type="molecule type" value="Genomic_DNA"/>
</dbReference>
<proteinExistence type="predicted"/>
<comment type="caution">
    <text evidence="2">The sequence shown here is derived from an EMBL/GenBank/DDBJ whole genome shotgun (WGS) entry which is preliminary data.</text>
</comment>
<accession>A0AAN6DQ68</accession>
<feature type="region of interest" description="Disordered" evidence="1">
    <location>
        <begin position="119"/>
        <end position="139"/>
    </location>
</feature>
<evidence type="ECO:0008006" key="4">
    <source>
        <dbReference type="Google" id="ProtNLM"/>
    </source>
</evidence>
<dbReference type="PANTHER" id="PTHR42070">
    <property type="entry name" value="FILAMENT ASSOCIATED PROTEIN, PUTATIVE (AFU_ORTHOLOGUE AFUA_8G06630)-RELATED"/>
    <property type="match status" value="1"/>
</dbReference>
<evidence type="ECO:0000256" key="1">
    <source>
        <dbReference type="SAM" id="MobiDB-lite"/>
    </source>
</evidence>
<keyword evidence="3" id="KW-1185">Reference proteome</keyword>
<feature type="region of interest" description="Disordered" evidence="1">
    <location>
        <begin position="1"/>
        <end position="27"/>
    </location>
</feature>
<name>A0AAN6DQ68_9EURO</name>
<evidence type="ECO:0000313" key="2">
    <source>
        <dbReference type="EMBL" id="KAI1610201.1"/>
    </source>
</evidence>
<feature type="compositionally biased region" description="Basic and acidic residues" evidence="1">
    <location>
        <begin position="14"/>
        <end position="27"/>
    </location>
</feature>
<dbReference type="Proteomes" id="UP001203852">
    <property type="component" value="Unassembled WGS sequence"/>
</dbReference>
<dbReference type="AlphaFoldDB" id="A0AAN6DQ68"/>
<organism evidence="2 3">
    <name type="scientific">Exophiala viscosa</name>
    <dbReference type="NCBI Taxonomy" id="2486360"/>
    <lineage>
        <taxon>Eukaryota</taxon>
        <taxon>Fungi</taxon>
        <taxon>Dikarya</taxon>
        <taxon>Ascomycota</taxon>
        <taxon>Pezizomycotina</taxon>
        <taxon>Eurotiomycetes</taxon>
        <taxon>Chaetothyriomycetidae</taxon>
        <taxon>Chaetothyriales</taxon>
        <taxon>Herpotrichiellaceae</taxon>
        <taxon>Exophiala</taxon>
    </lineage>
</organism>
<dbReference type="PANTHER" id="PTHR42070:SF1">
    <property type="entry name" value="FILAMENT ASSOCIATED PROTEIN, PUTATIVE (AFU_ORTHOLOGUE AFUA_8G06630)-RELATED"/>
    <property type="match status" value="1"/>
</dbReference>
<gene>
    <name evidence="2" type="ORF">EDD36DRAFT_318533</name>
</gene>
<dbReference type="Gene3D" id="1.20.5.170">
    <property type="match status" value="1"/>
</dbReference>
<dbReference type="CDD" id="cd14688">
    <property type="entry name" value="bZIP_YAP"/>
    <property type="match status" value="1"/>
</dbReference>
<protein>
    <recommendedName>
        <fullName evidence="4">BZIP domain-containing protein</fullName>
    </recommendedName>
</protein>
<sequence length="288" mass="31872">MATEDSSTPPAAKSKQERIRDNQRRSRARRQEYLAELEKRLKECHAICRQADLQRVAFADLQAENARLRDLLNFAGVGPELVESYGQQYMQHHQNDLATASLRQIKPKWHAADVFRTAAPGNLPKQQPGDTRHCPSSVMSSATCTPQPMTFSDAFQNYDDSYRFSFLPGQPSLGTPLSQMNISSPSYDWLFGSDAGSSNASNDGGLMCDTFNVPSSGHLVPDDGNTVLCSVAKTMIDQYQATPAEMAEIKARLSTGFVRPAFPETGCRVNSQVLFQVLNDMNARKSRS</sequence>